<evidence type="ECO:0000313" key="1">
    <source>
        <dbReference type="EMBL" id="ABS23182.1"/>
    </source>
</evidence>
<sequence length="97" mass="11068">MMNEYEDYKIVIDHGYAKISLLSIFQDVKLSTEIRKGDCYVLGYENAPGSGNICVSPDIETVVNKLMEELNKSSHYWYKISSWENGDCIDGDCFRGN</sequence>
<protein>
    <submittedName>
        <fullName evidence="1">Uncharacterized protein</fullName>
    </submittedName>
</protein>
<dbReference type="AlphaFoldDB" id="A7GSS4"/>
<dbReference type="STRING" id="315749.Bcer98_2951"/>
<dbReference type="HOGENOM" id="CLU_2462536_0_0_9"/>
<evidence type="ECO:0000313" key="2">
    <source>
        <dbReference type="Proteomes" id="UP000002300"/>
    </source>
</evidence>
<dbReference type="EMBL" id="CP000764">
    <property type="protein sequence ID" value="ABS23182.1"/>
    <property type="molecule type" value="Genomic_DNA"/>
</dbReference>
<dbReference type="KEGG" id="bcy:Bcer98_2951"/>
<keyword evidence="2" id="KW-1185">Reference proteome</keyword>
<dbReference type="Proteomes" id="UP000002300">
    <property type="component" value="Chromosome"/>
</dbReference>
<proteinExistence type="predicted"/>
<accession>A7GSS4</accession>
<name>A7GSS4_BACCN</name>
<organism evidence="1 2">
    <name type="scientific">Bacillus cytotoxicus (strain DSM 22905 / CIP 110041 / 391-98 / NVH 391-98)</name>
    <dbReference type="NCBI Taxonomy" id="315749"/>
    <lineage>
        <taxon>Bacteria</taxon>
        <taxon>Bacillati</taxon>
        <taxon>Bacillota</taxon>
        <taxon>Bacilli</taxon>
        <taxon>Bacillales</taxon>
        <taxon>Bacillaceae</taxon>
        <taxon>Bacillus</taxon>
        <taxon>Bacillus cereus group</taxon>
    </lineage>
</organism>
<reference evidence="1 2" key="1">
    <citation type="journal article" date="2008" name="Chem. Biol. Interact.">
        <title>Extending the Bacillus cereus group genomics to putative food-borne pathogens of different toxicity.</title>
        <authorList>
            <person name="Lapidus A."/>
            <person name="Goltsman E."/>
            <person name="Auger S."/>
            <person name="Galleron N."/>
            <person name="Segurens B."/>
            <person name="Dossat C."/>
            <person name="Land M.L."/>
            <person name="Broussolle V."/>
            <person name="Brillard J."/>
            <person name="Guinebretiere M.H."/>
            <person name="Sanchis V."/>
            <person name="Nguen-The C."/>
            <person name="Lereclus D."/>
            <person name="Richardson P."/>
            <person name="Wincker P."/>
            <person name="Weissenbach J."/>
            <person name="Ehrlich S.D."/>
            <person name="Sorokin A."/>
        </authorList>
    </citation>
    <scope>NUCLEOTIDE SEQUENCE [LARGE SCALE GENOMIC DNA]</scope>
    <source>
        <strain evidence="2">DSM 22905 / CIP 110041 / 391-98 / NVH 391-98</strain>
    </source>
</reference>
<gene>
    <name evidence="1" type="ordered locus">Bcer98_2951</name>
</gene>